<proteinExistence type="predicted"/>
<feature type="non-terminal residue" evidence="1">
    <location>
        <position position="56"/>
    </location>
</feature>
<organism evidence="1 2">
    <name type="scientific">Nesidiocoris tenuis</name>
    <dbReference type="NCBI Taxonomy" id="355587"/>
    <lineage>
        <taxon>Eukaryota</taxon>
        <taxon>Metazoa</taxon>
        <taxon>Ecdysozoa</taxon>
        <taxon>Arthropoda</taxon>
        <taxon>Hexapoda</taxon>
        <taxon>Insecta</taxon>
        <taxon>Pterygota</taxon>
        <taxon>Neoptera</taxon>
        <taxon>Paraneoptera</taxon>
        <taxon>Hemiptera</taxon>
        <taxon>Heteroptera</taxon>
        <taxon>Panheteroptera</taxon>
        <taxon>Cimicomorpha</taxon>
        <taxon>Miridae</taxon>
        <taxon>Dicyphina</taxon>
        <taxon>Nesidiocoris</taxon>
    </lineage>
</organism>
<dbReference type="EMBL" id="CADCXU010002594">
    <property type="protein sequence ID" value="CAA9994789.1"/>
    <property type="molecule type" value="Genomic_DNA"/>
</dbReference>
<gene>
    <name evidence="1" type="ORF">NTEN_LOCUS1605</name>
</gene>
<accession>A0A6H5FY09</accession>
<dbReference type="Proteomes" id="UP000479000">
    <property type="component" value="Unassembled WGS sequence"/>
</dbReference>
<evidence type="ECO:0000313" key="2">
    <source>
        <dbReference type="Proteomes" id="UP000479000"/>
    </source>
</evidence>
<keyword evidence="2" id="KW-1185">Reference proteome</keyword>
<evidence type="ECO:0000313" key="1">
    <source>
        <dbReference type="EMBL" id="CAA9994789.1"/>
    </source>
</evidence>
<name>A0A6H5FY09_9HEMI</name>
<dbReference type="AlphaFoldDB" id="A0A6H5FY09"/>
<sequence>MVEAYGLFEDGHYRGSKALHVVIPLDLDNDIIQGCRQFRAAYTRRLTESLTNGCLL</sequence>
<protein>
    <submittedName>
        <fullName evidence="1">Uncharacterized protein</fullName>
    </submittedName>
</protein>
<reference evidence="1 2" key="1">
    <citation type="submission" date="2020-02" db="EMBL/GenBank/DDBJ databases">
        <authorList>
            <person name="Ferguson B K."/>
        </authorList>
    </citation>
    <scope>NUCLEOTIDE SEQUENCE [LARGE SCALE GENOMIC DNA]</scope>
</reference>